<dbReference type="GeneTree" id="ENSGT00390000013087"/>
<protein>
    <submittedName>
        <fullName evidence="3">Coiled-coil domain containing 83</fullName>
    </submittedName>
</protein>
<dbReference type="HOGENOM" id="CLU_049886_0_0_1"/>
<dbReference type="OMA" id="DMRIQIS"/>
<keyword evidence="4" id="KW-1185">Reference proteome</keyword>
<dbReference type="AlphaFoldDB" id="W5MDD2"/>
<proteinExistence type="predicted"/>
<reference evidence="4" key="1">
    <citation type="submission" date="2011-12" db="EMBL/GenBank/DDBJ databases">
        <title>The Draft Genome of Lepisosteus oculatus.</title>
        <authorList>
            <consortium name="The Broad Institute Genome Assembly &amp; Analysis Group"/>
            <consortium name="Computational R&amp;D Group"/>
            <consortium name="and Sequencing Platform"/>
            <person name="Di Palma F."/>
            <person name="Alfoldi J."/>
            <person name="Johnson J."/>
            <person name="Berlin A."/>
            <person name="Gnerre S."/>
            <person name="Jaffe D."/>
            <person name="MacCallum I."/>
            <person name="Young S."/>
            <person name="Walker B.J."/>
            <person name="Lander E.S."/>
            <person name="Lindblad-Toh K."/>
        </authorList>
    </citation>
    <scope>NUCLEOTIDE SEQUENCE [LARGE SCALE GENOMIC DNA]</scope>
</reference>
<evidence type="ECO:0000313" key="3">
    <source>
        <dbReference type="Ensembl" id="ENSLOCP00000006391.1"/>
    </source>
</evidence>
<evidence type="ECO:0000313" key="4">
    <source>
        <dbReference type="Proteomes" id="UP000018468"/>
    </source>
</evidence>
<dbReference type="InterPro" id="IPR026702">
    <property type="entry name" value="CCDC83"/>
</dbReference>
<evidence type="ECO:0000256" key="1">
    <source>
        <dbReference type="SAM" id="Coils"/>
    </source>
</evidence>
<dbReference type="EMBL" id="AHAT01003104">
    <property type="status" value="NOT_ANNOTATED_CDS"/>
    <property type="molecule type" value="Genomic_DNA"/>
</dbReference>
<name>W5MDD2_LEPOC</name>
<dbReference type="PANTHER" id="PTHR21468">
    <property type="entry name" value="HSD9"/>
    <property type="match status" value="1"/>
</dbReference>
<dbReference type="PANTHER" id="PTHR21468:SF1">
    <property type="entry name" value="COILED-COIL DOMAIN-CONTAINING PROTEIN 83"/>
    <property type="match status" value="1"/>
</dbReference>
<dbReference type="STRING" id="7918.ENSLOCP00000006391"/>
<feature type="region of interest" description="Disordered" evidence="2">
    <location>
        <begin position="301"/>
        <end position="338"/>
    </location>
</feature>
<sequence length="413" mass="47353">MGKKKSASAEDKMTLAEAFITFQIQVKRKEIEEFQSEVSQLEEKNQRYKKRKEQLKEEQMGHIRTLLKQAKEQERDLEQRVVVNREQVDQALHKYWELARSKDSELEELRDELNTLQQKVLVVMSEKQCWLEYKTVGSQEHSLQIQLLEAELTQMQKDFQEMADHIQRSFDVTINEIDKKTEKLINEKKHLASEKAIKHLDKYTRQEIKENEWLKREIAIYKQEVALLEVSVQKHEEENLEQMNMLFQHRLDDLNISRQVFLTQVAGLGLADSGMLGEDFKINNLSDQTDASSRPINSLLATAEGEKGPGLPGELERDETVTSCSKPAGSPTGSPSQDLRALLYGSQVNFQESMQLGPLELKLLSVVGQAVPILPAPSSTSQDCNTEASQQQVDEWPVTPKMIHAKFKDLAHV</sequence>
<dbReference type="GeneID" id="102692125"/>
<dbReference type="Ensembl" id="ENSLOCT00000006399.1">
    <property type="protein sequence ID" value="ENSLOCP00000006391.1"/>
    <property type="gene ID" value="ENSLOCG00000005301.1"/>
</dbReference>
<reference evidence="3" key="2">
    <citation type="submission" date="2025-08" db="UniProtKB">
        <authorList>
            <consortium name="Ensembl"/>
        </authorList>
    </citation>
    <scope>IDENTIFICATION</scope>
</reference>
<feature type="compositionally biased region" description="Polar residues" evidence="2">
    <location>
        <begin position="321"/>
        <end position="337"/>
    </location>
</feature>
<dbReference type="InParanoid" id="W5MDD2"/>
<feature type="coiled-coil region" evidence="1">
    <location>
        <begin position="24"/>
        <end position="194"/>
    </location>
</feature>
<accession>W5MDD2</accession>
<evidence type="ECO:0000256" key="2">
    <source>
        <dbReference type="SAM" id="MobiDB-lite"/>
    </source>
</evidence>
<dbReference type="Bgee" id="ENSLOCG00000005301">
    <property type="expression patterns" value="Expressed in mesonephros and 8 other cell types or tissues"/>
</dbReference>
<dbReference type="Proteomes" id="UP000018468">
    <property type="component" value="Linkage group LG3"/>
</dbReference>
<reference evidence="3" key="3">
    <citation type="submission" date="2025-09" db="UniProtKB">
        <authorList>
            <consortium name="Ensembl"/>
        </authorList>
    </citation>
    <scope>IDENTIFICATION</scope>
</reference>
<keyword evidence="1" id="KW-0175">Coiled coil</keyword>
<organism evidence="3 4">
    <name type="scientific">Lepisosteus oculatus</name>
    <name type="common">Spotted gar</name>
    <dbReference type="NCBI Taxonomy" id="7918"/>
    <lineage>
        <taxon>Eukaryota</taxon>
        <taxon>Metazoa</taxon>
        <taxon>Chordata</taxon>
        <taxon>Craniata</taxon>
        <taxon>Vertebrata</taxon>
        <taxon>Euteleostomi</taxon>
        <taxon>Actinopterygii</taxon>
        <taxon>Neopterygii</taxon>
        <taxon>Holostei</taxon>
        <taxon>Semionotiformes</taxon>
        <taxon>Lepisosteidae</taxon>
        <taxon>Lepisosteus</taxon>
    </lineage>
</organism>
<dbReference type="KEGG" id="loc:102692125"/>
<dbReference type="eggNOG" id="ENOG502QS0V">
    <property type="taxonomic scope" value="Eukaryota"/>
</dbReference>
<dbReference type="CTD" id="220047"/>
<dbReference type="OrthoDB" id="10005859at2759"/>